<proteinExistence type="predicted"/>
<dbReference type="OrthoDB" id="4555805at2"/>
<dbReference type="KEGG" id="nyu:D7D52_17020"/>
<evidence type="ECO:0000313" key="1">
    <source>
        <dbReference type="EMBL" id="AYF75291.1"/>
    </source>
</evidence>
<dbReference type="AlphaFoldDB" id="A0A386ZCA4"/>
<dbReference type="Proteomes" id="UP000267164">
    <property type="component" value="Chromosome"/>
</dbReference>
<dbReference type="EMBL" id="CP032568">
    <property type="protein sequence ID" value="AYF75291.1"/>
    <property type="molecule type" value="Genomic_DNA"/>
</dbReference>
<name>A0A386ZCA4_9NOCA</name>
<reference evidence="1 2" key="1">
    <citation type="submission" date="2018-09" db="EMBL/GenBank/DDBJ databases">
        <title>Nocardia yunnanensis sp. nov., an actinomycete isolated from a soil sample.</title>
        <authorList>
            <person name="Zhang J."/>
        </authorList>
    </citation>
    <scope>NUCLEOTIDE SEQUENCE [LARGE SCALE GENOMIC DNA]</scope>
    <source>
        <strain evidence="1 2">CFHS0054</strain>
    </source>
</reference>
<organism evidence="1 2">
    <name type="scientific">Nocardia yunnanensis</name>
    <dbReference type="NCBI Taxonomy" id="2382165"/>
    <lineage>
        <taxon>Bacteria</taxon>
        <taxon>Bacillati</taxon>
        <taxon>Actinomycetota</taxon>
        <taxon>Actinomycetes</taxon>
        <taxon>Mycobacteriales</taxon>
        <taxon>Nocardiaceae</taxon>
        <taxon>Nocardia</taxon>
    </lineage>
</organism>
<keyword evidence="2" id="KW-1185">Reference proteome</keyword>
<accession>A0A386ZCA4</accession>
<sequence length="105" mass="12028">MRRDCSGDEVATHQRELRALAEEQQFLLASEDMLVVDSDREFPLLMATLPLNEVNAILVPHLRHVIGWLDLMRSKFEVWTVHPLRCWAQKTASSESQSLSSEPGR</sequence>
<evidence type="ECO:0000313" key="2">
    <source>
        <dbReference type="Proteomes" id="UP000267164"/>
    </source>
</evidence>
<gene>
    <name evidence="1" type="ORF">D7D52_17020</name>
</gene>
<protein>
    <submittedName>
        <fullName evidence="1">Uncharacterized protein</fullName>
    </submittedName>
</protein>